<dbReference type="PROSITE" id="PS51257">
    <property type="entry name" value="PROKAR_LIPOPROTEIN"/>
    <property type="match status" value="1"/>
</dbReference>
<dbReference type="InterPro" id="IPR014004">
    <property type="entry name" value="Transpt-assoc_nodulatn_dom_bac"/>
</dbReference>
<organism evidence="4 5">
    <name type="scientific">Vibrio astriarenae</name>
    <dbReference type="NCBI Taxonomy" id="1481923"/>
    <lineage>
        <taxon>Bacteria</taxon>
        <taxon>Pseudomonadati</taxon>
        <taxon>Pseudomonadota</taxon>
        <taxon>Gammaproteobacteria</taxon>
        <taxon>Vibrionales</taxon>
        <taxon>Vibrionaceae</taxon>
        <taxon>Vibrio</taxon>
    </lineage>
</organism>
<gene>
    <name evidence="4" type="ORF">GT360_02785</name>
</gene>
<keyword evidence="1 2" id="KW-0732">Signal</keyword>
<name>A0A7Z2YCW9_9VIBR</name>
<dbReference type="PANTHER" id="PTHR34606">
    <property type="entry name" value="BON DOMAIN-CONTAINING PROTEIN"/>
    <property type="match status" value="1"/>
</dbReference>
<evidence type="ECO:0000259" key="3">
    <source>
        <dbReference type="PROSITE" id="PS50914"/>
    </source>
</evidence>
<dbReference type="AlphaFoldDB" id="A0A7Z2YCW9"/>
<evidence type="ECO:0000256" key="2">
    <source>
        <dbReference type="SAM" id="SignalP"/>
    </source>
</evidence>
<evidence type="ECO:0000313" key="5">
    <source>
        <dbReference type="Proteomes" id="UP000464262"/>
    </source>
</evidence>
<sequence>MKLLKLLAAAALTFSLTGCAGLFLAGAATTATIVTDTRSTSEMWRDNNIEFEVASITSKAPYVDNVRVTSSSYKGIVVLMGQTNDETLIAELIDDVEGIEGVTQVYDQVRQREPLSVSGISRDSWITTKVKSALLTEKELNGVKVKVITEDEEVFLLGYVSHHHADVATEVARNISGVKKVVRAFQYGD</sequence>
<dbReference type="Proteomes" id="UP000464262">
    <property type="component" value="Chromosome 1"/>
</dbReference>
<dbReference type="PANTHER" id="PTHR34606:SF4">
    <property type="entry name" value="OUTER MEMBRANE LIPOPROTEIN DOLP"/>
    <property type="match status" value="1"/>
</dbReference>
<evidence type="ECO:0000256" key="1">
    <source>
        <dbReference type="ARBA" id="ARBA00022729"/>
    </source>
</evidence>
<dbReference type="EMBL" id="CP047475">
    <property type="protein sequence ID" value="QIA62509.1"/>
    <property type="molecule type" value="Genomic_DNA"/>
</dbReference>
<dbReference type="InterPro" id="IPR007055">
    <property type="entry name" value="BON_dom"/>
</dbReference>
<dbReference type="Pfam" id="PF04972">
    <property type="entry name" value="BON"/>
    <property type="match status" value="2"/>
</dbReference>
<protein>
    <submittedName>
        <fullName evidence="4">BON domain-containing protein</fullName>
    </submittedName>
</protein>
<dbReference type="KEGG" id="vas:GT360_02785"/>
<proteinExistence type="predicted"/>
<feature type="signal peptide" evidence="2">
    <location>
        <begin position="1"/>
        <end position="20"/>
    </location>
</feature>
<keyword evidence="5" id="KW-1185">Reference proteome</keyword>
<feature type="domain" description="BON" evidence="3">
    <location>
        <begin position="45"/>
        <end position="113"/>
    </location>
</feature>
<accession>A0A7Z2YCW9</accession>
<dbReference type="RefSeq" id="WP_164647404.1">
    <property type="nucleotide sequence ID" value="NZ_CP047475.1"/>
</dbReference>
<reference evidence="4 5" key="1">
    <citation type="submission" date="2020-01" db="EMBL/GenBank/DDBJ databases">
        <title>Whole genome and functional gene identification of agarase of Vibrio HN897.</title>
        <authorList>
            <person name="Liu Y."/>
            <person name="Zhao Z."/>
        </authorList>
    </citation>
    <scope>NUCLEOTIDE SEQUENCE [LARGE SCALE GENOMIC DNA]</scope>
    <source>
        <strain evidence="4 5">HN897</strain>
    </source>
</reference>
<feature type="domain" description="BON" evidence="3">
    <location>
        <begin position="122"/>
        <end position="189"/>
    </location>
</feature>
<dbReference type="PROSITE" id="PS50914">
    <property type="entry name" value="BON"/>
    <property type="match status" value="2"/>
</dbReference>
<evidence type="ECO:0000313" key="4">
    <source>
        <dbReference type="EMBL" id="QIA62509.1"/>
    </source>
</evidence>
<feature type="chain" id="PRO_5031023988" evidence="2">
    <location>
        <begin position="21"/>
        <end position="189"/>
    </location>
</feature>
<dbReference type="InterPro" id="IPR051686">
    <property type="entry name" value="Lipoprotein_DolP"/>
</dbReference>
<dbReference type="SMART" id="SM00749">
    <property type="entry name" value="BON"/>
    <property type="match status" value="2"/>
</dbReference>